<dbReference type="RefSeq" id="WP_090165175.1">
    <property type="nucleotide sequence ID" value="NZ_FOFB01000001.1"/>
</dbReference>
<evidence type="ECO:0000313" key="2">
    <source>
        <dbReference type="EMBL" id="SEP57084.1"/>
    </source>
</evidence>
<reference evidence="3" key="1">
    <citation type="submission" date="2016-10" db="EMBL/GenBank/DDBJ databases">
        <authorList>
            <person name="Varghese N."/>
            <person name="Submissions S."/>
        </authorList>
    </citation>
    <scope>NUCLEOTIDE SEQUENCE [LARGE SCALE GENOMIC DNA]</scope>
    <source>
        <strain evidence="3">DSM 24740</strain>
    </source>
</reference>
<evidence type="ECO:0000313" key="3">
    <source>
        <dbReference type="Proteomes" id="UP000199021"/>
    </source>
</evidence>
<organism evidence="2 3">
    <name type="scientific">Neolewinella agarilytica</name>
    <dbReference type="NCBI Taxonomy" id="478744"/>
    <lineage>
        <taxon>Bacteria</taxon>
        <taxon>Pseudomonadati</taxon>
        <taxon>Bacteroidota</taxon>
        <taxon>Saprospiria</taxon>
        <taxon>Saprospirales</taxon>
        <taxon>Lewinellaceae</taxon>
        <taxon>Neolewinella</taxon>
    </lineage>
</organism>
<dbReference type="EMBL" id="FOFB01000001">
    <property type="protein sequence ID" value="SEP57084.1"/>
    <property type="molecule type" value="Genomic_DNA"/>
</dbReference>
<gene>
    <name evidence="2" type="ORF">SAMN05444359_10181</name>
</gene>
<keyword evidence="3" id="KW-1185">Reference proteome</keyword>
<dbReference type="InParanoid" id="A0A1H8YY18"/>
<proteinExistence type="predicted"/>
<protein>
    <submittedName>
        <fullName evidence="2">Probable protein-translocating porin PorT</fullName>
    </submittedName>
</protein>
<evidence type="ECO:0000259" key="1">
    <source>
        <dbReference type="Pfam" id="PF13568"/>
    </source>
</evidence>
<dbReference type="OrthoDB" id="1467485at2"/>
<dbReference type="Proteomes" id="UP000199021">
    <property type="component" value="Unassembled WGS sequence"/>
</dbReference>
<dbReference type="InterPro" id="IPR025665">
    <property type="entry name" value="Beta-barrel_OMP_2"/>
</dbReference>
<dbReference type="Pfam" id="PF13568">
    <property type="entry name" value="OMP_b-brl_2"/>
    <property type="match status" value="1"/>
</dbReference>
<sequence>MQSVNFRNCLHLYGREVILTLLLVVFLCTCGRAQFVGGKNYNFQDFQAKPFYFGLTLGFNSSRYTPFRSEEFLFSDTIVSVKSLSGPGFNLNMIANLKIGKYFDFRFLPGFSFAERRLNYEQQNRGRSDLQESVQSVFVELPFHFRYKSAPYHDKRLFLIAGVKYSFDVASESRTRQSDNLVRISPHDFHVEYGAGMQFFFDYFIFSPEFKVSQGIGNTLLFNPNLPQSTVLDKVLSRTFTISFHIEG</sequence>
<name>A0A1H8YY18_9BACT</name>
<dbReference type="AlphaFoldDB" id="A0A1H8YY18"/>
<dbReference type="STRING" id="478744.SAMN05444359_10181"/>
<feature type="domain" description="Outer membrane protein beta-barrel" evidence="1">
    <location>
        <begin position="49"/>
        <end position="219"/>
    </location>
</feature>
<accession>A0A1H8YY18</accession>